<reference evidence="1" key="1">
    <citation type="journal article" date="2021" name="Genome Biol. Evol.">
        <title>Continental-Scale Gene Flow Prevents Allopatric Divergence of Pelagic Freshwater Bacteria.</title>
        <authorList>
            <person name="Hoetzinger M."/>
            <person name="Pitt A."/>
            <person name="Huemer A."/>
            <person name="Hahn M.W."/>
        </authorList>
    </citation>
    <scope>NUCLEOTIDE SEQUENCE</scope>
    <source>
        <strain evidence="1">SM1-W8</strain>
    </source>
</reference>
<evidence type="ECO:0000313" key="2">
    <source>
        <dbReference type="Proteomes" id="UP000783102"/>
    </source>
</evidence>
<organism evidence="1 2">
    <name type="scientific">Polynucleobacter paneuropaeus</name>
    <dbReference type="NCBI Taxonomy" id="2527775"/>
    <lineage>
        <taxon>Bacteria</taxon>
        <taxon>Pseudomonadati</taxon>
        <taxon>Pseudomonadota</taxon>
        <taxon>Betaproteobacteria</taxon>
        <taxon>Burkholderiales</taxon>
        <taxon>Burkholderiaceae</taxon>
        <taxon>Polynucleobacter</taxon>
    </lineage>
</organism>
<name>A0A9Q2WHF5_9BURK</name>
<comment type="caution">
    <text evidence="1">The sequence shown here is derived from an EMBL/GenBank/DDBJ whole genome shotgun (WGS) entry which is preliminary data.</text>
</comment>
<sequence length="292" mass="33712">MGNMVSIDYNNAGLGDLMHQIDYAYSVANHFGLDFVMEDYICSLFGEGSGIDYTHEMGWNLFPGYSNKKDNFVVVDSDKVMTHDFANKFTKIKFIYHTDHYQNIKRIPFPYSTFFEKKHGTIELKKKHCVIQLRMGELRTYLTKRGNFNPTVRQFTDVEGRSNWKFDDLRMLISDLKERGYSIDVITDGIDAGIKSILWWSKSIDNDYGLSNKEIAALVEDAGLSEIDEIKAICENVYVNENFIDTVKRIMSAELLVQTNSIFLPLIFFNLMNIQVSRLVKYDDFVAGKKLL</sequence>
<dbReference type="Proteomes" id="UP000783102">
    <property type="component" value="Unassembled WGS sequence"/>
</dbReference>
<dbReference type="EMBL" id="JAANEY010000001">
    <property type="protein sequence ID" value="MBT8550355.1"/>
    <property type="molecule type" value="Genomic_DNA"/>
</dbReference>
<gene>
    <name evidence="1" type="ORF">G6731_00050</name>
</gene>
<proteinExistence type="predicted"/>
<evidence type="ECO:0000313" key="1">
    <source>
        <dbReference type="EMBL" id="MBT8550355.1"/>
    </source>
</evidence>
<accession>A0A9Q2WHF5</accession>
<dbReference type="AlphaFoldDB" id="A0A9Q2WHF5"/>
<protein>
    <submittedName>
        <fullName evidence="1">Uncharacterized protein</fullName>
    </submittedName>
</protein>